<accession>A0A369Z6W4</accession>
<organism evidence="1 2">
    <name type="scientific">Haemophilus parahaemolyticus</name>
    <dbReference type="NCBI Taxonomy" id="735"/>
    <lineage>
        <taxon>Bacteria</taxon>
        <taxon>Pseudomonadati</taxon>
        <taxon>Pseudomonadota</taxon>
        <taxon>Gammaproteobacteria</taxon>
        <taxon>Pasteurellales</taxon>
        <taxon>Pasteurellaceae</taxon>
        <taxon>Haemophilus</taxon>
    </lineage>
</organism>
<dbReference type="AlphaFoldDB" id="A0A369Z6W4"/>
<gene>
    <name evidence="1" type="ORF">DPV98_09630</name>
</gene>
<evidence type="ECO:0000313" key="1">
    <source>
        <dbReference type="EMBL" id="RDF00346.1"/>
    </source>
</evidence>
<dbReference type="EMBL" id="QEQD01000011">
    <property type="protein sequence ID" value="RDF00346.1"/>
    <property type="molecule type" value="Genomic_DNA"/>
</dbReference>
<name>A0A369Z6W4_HAEPH</name>
<sequence length="97" mass="11102">MEEFKDLYSVAEYFEVPDSANIAKLIAEMINVGIESEVHLGDYDEFQGLSSSVSSEFLDLSIEEVEDNINKIDFLFGEDYKAVLETANELFKYLEEE</sequence>
<proteinExistence type="predicted"/>
<protein>
    <submittedName>
        <fullName evidence="1">Uncharacterized protein</fullName>
    </submittedName>
</protein>
<evidence type="ECO:0000313" key="2">
    <source>
        <dbReference type="Proteomes" id="UP000253999"/>
    </source>
</evidence>
<dbReference type="RefSeq" id="WP_111313551.1">
    <property type="nucleotide sequence ID" value="NZ_QEPS01000007.1"/>
</dbReference>
<dbReference type="Proteomes" id="UP000253999">
    <property type="component" value="Unassembled WGS sequence"/>
</dbReference>
<comment type="caution">
    <text evidence="1">The sequence shown here is derived from an EMBL/GenBank/DDBJ whole genome shotgun (WGS) entry which is preliminary data.</text>
</comment>
<reference evidence="1 2" key="1">
    <citation type="submission" date="2018-05" db="EMBL/GenBank/DDBJ databases">
        <title>Draft Genome Sequences for a Diverse set of 7 Haemophilus Species.</title>
        <authorList>
            <person name="Nichols M."/>
            <person name="Topaz N."/>
            <person name="Wang X."/>
            <person name="Wang X."/>
            <person name="Boxrud D."/>
        </authorList>
    </citation>
    <scope>NUCLEOTIDE SEQUENCE [LARGE SCALE GENOMIC DNA]</scope>
    <source>
        <strain evidence="1 2">C2010039593</strain>
    </source>
</reference>